<protein>
    <submittedName>
        <fullName evidence="3">Cyanophycinase-like</fullName>
    </submittedName>
</protein>
<dbReference type="Gene3D" id="3.40.50.880">
    <property type="match status" value="1"/>
</dbReference>
<dbReference type="RefSeq" id="XP_032813801.1">
    <property type="nucleotide sequence ID" value="XM_032957910.1"/>
</dbReference>
<name>A0AAJ7WXK7_PETMA</name>
<dbReference type="PANTHER" id="PTHR36175">
    <property type="entry name" value="CYANOPHYCINASE"/>
    <property type="match status" value="1"/>
</dbReference>
<evidence type="ECO:0000313" key="3">
    <source>
        <dbReference type="RefSeq" id="XP_032813801.1"/>
    </source>
</evidence>
<sequence>MKACTSLLLLLLLLGAALEATAKSLVLAGGGISDDNVAVYGSIVDLAGGVGVARIGIVVAASGDPADSASFYTDLFVRVYGAREAVVIPIDLGQLHNNEDPAVVALIQGLGGFFFGGGDQARVIEARGEEGVGDHKPPRIGDPLPPSLHLRPSLSIHPPPPNPPPPCSFFHNQGGVRVESSALRAIKAAHDAGAVVAGSSAGTACQGSAVMINGGRSYEAVVYGSYSSAQSNADKLVYDPKGGLGTIHGVVVDSHFSERGREGRLARLLWDTRDQPHGAARGIGVDEDTALVITAMDTEPRAKVVGKFGVLFMDLSGAWDDTASARWHLRNVRTHYLTEDDSIDMVSWRVTFASWKSATGGREDYDYAVTSADVFGARQFARVATNLFNSRYSKEATGSTKEKKPQYEVRMSKELGAGAKGRSPVDGYFMVSYRDLLLEMYEVVN</sequence>
<feature type="signal peptide" evidence="1">
    <location>
        <begin position="1"/>
        <end position="22"/>
    </location>
</feature>
<proteinExistence type="predicted"/>
<keyword evidence="2" id="KW-1185">Reference proteome</keyword>
<evidence type="ECO:0000256" key="1">
    <source>
        <dbReference type="SAM" id="SignalP"/>
    </source>
</evidence>
<dbReference type="InterPro" id="IPR029062">
    <property type="entry name" value="Class_I_gatase-like"/>
</dbReference>
<dbReference type="CDD" id="cd03145">
    <property type="entry name" value="GAT1_cyanophycinase"/>
    <property type="match status" value="1"/>
</dbReference>
<keyword evidence="1" id="KW-0732">Signal</keyword>
<dbReference type="KEGG" id="pmrn:116944350"/>
<reference evidence="3" key="1">
    <citation type="submission" date="2025-08" db="UniProtKB">
        <authorList>
            <consortium name="RefSeq"/>
        </authorList>
    </citation>
    <scope>IDENTIFICATION</scope>
    <source>
        <tissue evidence="3">Sperm</tissue>
    </source>
</reference>
<gene>
    <name evidence="3" type="primary">LOC116944350</name>
</gene>
<accession>A0AAJ7WXK7</accession>
<dbReference type="AlphaFoldDB" id="A0AAJ7WXK7"/>
<organism evidence="2 3">
    <name type="scientific">Petromyzon marinus</name>
    <name type="common">Sea lamprey</name>
    <dbReference type="NCBI Taxonomy" id="7757"/>
    <lineage>
        <taxon>Eukaryota</taxon>
        <taxon>Metazoa</taxon>
        <taxon>Chordata</taxon>
        <taxon>Craniata</taxon>
        <taxon>Vertebrata</taxon>
        <taxon>Cyclostomata</taxon>
        <taxon>Hyperoartia</taxon>
        <taxon>Petromyzontiformes</taxon>
        <taxon>Petromyzontidae</taxon>
        <taxon>Petromyzon</taxon>
    </lineage>
</organism>
<dbReference type="Proteomes" id="UP001318040">
    <property type="component" value="Chromosome 21"/>
</dbReference>
<evidence type="ECO:0000313" key="2">
    <source>
        <dbReference type="Proteomes" id="UP001318040"/>
    </source>
</evidence>
<dbReference type="PANTHER" id="PTHR36175:SF1">
    <property type="entry name" value="CYANOPHYCINASE"/>
    <property type="match status" value="1"/>
</dbReference>
<feature type="chain" id="PRO_5042460230" evidence="1">
    <location>
        <begin position="23"/>
        <end position="445"/>
    </location>
</feature>